<sequence>MTEQVPPIRYQQPYAASKDLQWIQNAIHGSELLTQNISPDAAHLQARLRSYLTLCTDARFSPSFHAALHRKRTASRVFIYSLRNYSPETRWGPLLKDGAVNWVHIEYLSLVILANLYELPNNLAIRRPRLGLESIRPYSAPGPCHERDWAGVTGRLAYTLPGKIGHIVLQHSHVYFKFSENPCDHNFFEDPRFREATRLMEVKIALVDPETLQFYSTLRPLCLTEPEYKSSYPTLYFNGSTRGVHGHEAGIEGFVKMEKQNYIYWHFTAIYGTSQQWSSCGVQVGGPASAVGVVGVWTTSAHHRGPFWLWKVQEDYPKELIEYT</sequence>
<name>A0A2A9P1R5_9AGAR</name>
<gene>
    <name evidence="1" type="ORF">AMATHDRAFT_52544</name>
</gene>
<dbReference type="STRING" id="703135.A0A2A9P1R5"/>
<evidence type="ECO:0000313" key="1">
    <source>
        <dbReference type="EMBL" id="PFH54746.1"/>
    </source>
</evidence>
<dbReference type="Proteomes" id="UP000242287">
    <property type="component" value="Unassembled WGS sequence"/>
</dbReference>
<reference evidence="1 2" key="1">
    <citation type="submission" date="2014-02" db="EMBL/GenBank/DDBJ databases">
        <title>Transposable element dynamics among asymbiotic and ectomycorrhizal Amanita fungi.</title>
        <authorList>
            <consortium name="DOE Joint Genome Institute"/>
            <person name="Hess J."/>
            <person name="Skrede I."/>
            <person name="Wolfe B."/>
            <person name="LaButti K."/>
            <person name="Ohm R.A."/>
            <person name="Grigoriev I.V."/>
            <person name="Pringle A."/>
        </authorList>
    </citation>
    <scope>NUCLEOTIDE SEQUENCE [LARGE SCALE GENOMIC DNA]</scope>
    <source>
        <strain evidence="1 2">SKay4041</strain>
    </source>
</reference>
<evidence type="ECO:0000313" key="2">
    <source>
        <dbReference type="Proteomes" id="UP000242287"/>
    </source>
</evidence>
<protein>
    <submittedName>
        <fullName evidence="1">Uncharacterized protein</fullName>
    </submittedName>
</protein>
<dbReference type="EMBL" id="KZ301969">
    <property type="protein sequence ID" value="PFH54746.1"/>
    <property type="molecule type" value="Genomic_DNA"/>
</dbReference>
<keyword evidence="2" id="KW-1185">Reference proteome</keyword>
<dbReference type="AlphaFoldDB" id="A0A2A9P1R5"/>
<proteinExistence type="predicted"/>
<organism evidence="1 2">
    <name type="scientific">Amanita thiersii Skay4041</name>
    <dbReference type="NCBI Taxonomy" id="703135"/>
    <lineage>
        <taxon>Eukaryota</taxon>
        <taxon>Fungi</taxon>
        <taxon>Dikarya</taxon>
        <taxon>Basidiomycota</taxon>
        <taxon>Agaricomycotina</taxon>
        <taxon>Agaricomycetes</taxon>
        <taxon>Agaricomycetidae</taxon>
        <taxon>Agaricales</taxon>
        <taxon>Pluteineae</taxon>
        <taxon>Amanitaceae</taxon>
        <taxon>Amanita</taxon>
    </lineage>
</organism>
<dbReference type="OrthoDB" id="3226064at2759"/>
<accession>A0A2A9P1R5</accession>